<dbReference type="Pfam" id="PF13672">
    <property type="entry name" value="PP2C_2"/>
    <property type="match status" value="1"/>
</dbReference>
<evidence type="ECO:0000313" key="3">
    <source>
        <dbReference type="EMBL" id="GAA3164150.1"/>
    </source>
</evidence>
<sequence>MRTLRTAEKPRILQHEIPAFRGPSFSPSAQLLAAIVQGIRDGELEEDDVNASSTKSRNGATELPDLGSPLGPPAGTPTPQLFLSAAARSVAGPRPDNQDSGLTSATLLAVADGVGGHVGGATASALVVRSLADGRLTRVDGDPTVALERMVAAANQRMGDVCAEMPGLTGMATTLTAAVLSGDGRLGIAHIGDSRAYLLRRGRLVTLTRDHSVVQAMIDAGSLTADQAWTHPWRAVLLAALHGRDDDLAAVEFAAFRVVPGDRLLLCSDGLWGPLPEEPIRAGLVTAADPTSAARMLADAAVAARATDNVTVIVADVCDRMTMTAISVVGAAAAI</sequence>
<dbReference type="SMART" id="SM00332">
    <property type="entry name" value="PP2Cc"/>
    <property type="match status" value="1"/>
</dbReference>
<dbReference type="SUPFAM" id="SSF81606">
    <property type="entry name" value="PP2C-like"/>
    <property type="match status" value="1"/>
</dbReference>
<comment type="caution">
    <text evidence="3">The sequence shown here is derived from an EMBL/GenBank/DDBJ whole genome shotgun (WGS) entry which is preliminary data.</text>
</comment>
<dbReference type="PANTHER" id="PTHR47992">
    <property type="entry name" value="PROTEIN PHOSPHATASE"/>
    <property type="match status" value="1"/>
</dbReference>
<organism evidence="3 4">
    <name type="scientific">Blastococcus jejuensis</name>
    <dbReference type="NCBI Taxonomy" id="351224"/>
    <lineage>
        <taxon>Bacteria</taxon>
        <taxon>Bacillati</taxon>
        <taxon>Actinomycetota</taxon>
        <taxon>Actinomycetes</taxon>
        <taxon>Geodermatophilales</taxon>
        <taxon>Geodermatophilaceae</taxon>
        <taxon>Blastococcus</taxon>
    </lineage>
</organism>
<proteinExistence type="predicted"/>
<gene>
    <name evidence="3" type="ORF">GCM10010531_15410</name>
</gene>
<dbReference type="EMBL" id="BAAAVV010000003">
    <property type="protein sequence ID" value="GAA3164150.1"/>
    <property type="molecule type" value="Genomic_DNA"/>
</dbReference>
<dbReference type="InterPro" id="IPR015655">
    <property type="entry name" value="PP2C"/>
</dbReference>
<dbReference type="PROSITE" id="PS51746">
    <property type="entry name" value="PPM_2"/>
    <property type="match status" value="1"/>
</dbReference>
<feature type="compositionally biased region" description="Polar residues" evidence="1">
    <location>
        <begin position="50"/>
        <end position="59"/>
    </location>
</feature>
<dbReference type="Proteomes" id="UP001499924">
    <property type="component" value="Unassembled WGS sequence"/>
</dbReference>
<protein>
    <recommendedName>
        <fullName evidence="2">PPM-type phosphatase domain-containing protein</fullName>
    </recommendedName>
</protein>
<name>A0ABP6P348_9ACTN</name>
<dbReference type="InterPro" id="IPR001932">
    <property type="entry name" value="PPM-type_phosphatase-like_dom"/>
</dbReference>
<reference evidence="4" key="1">
    <citation type="journal article" date="2019" name="Int. J. Syst. Evol. Microbiol.">
        <title>The Global Catalogue of Microorganisms (GCM) 10K type strain sequencing project: providing services to taxonomists for standard genome sequencing and annotation.</title>
        <authorList>
            <consortium name="The Broad Institute Genomics Platform"/>
            <consortium name="The Broad Institute Genome Sequencing Center for Infectious Disease"/>
            <person name="Wu L."/>
            <person name="Ma J."/>
        </authorList>
    </citation>
    <scope>NUCLEOTIDE SEQUENCE [LARGE SCALE GENOMIC DNA]</scope>
    <source>
        <strain evidence="4">JCM 15614</strain>
    </source>
</reference>
<dbReference type="RefSeq" id="WP_344688175.1">
    <property type="nucleotide sequence ID" value="NZ_BAAAVV010000003.1"/>
</dbReference>
<evidence type="ECO:0000259" key="2">
    <source>
        <dbReference type="PROSITE" id="PS51746"/>
    </source>
</evidence>
<dbReference type="InterPro" id="IPR036457">
    <property type="entry name" value="PPM-type-like_dom_sf"/>
</dbReference>
<keyword evidence="4" id="KW-1185">Reference proteome</keyword>
<feature type="region of interest" description="Disordered" evidence="1">
    <location>
        <begin position="44"/>
        <end position="80"/>
    </location>
</feature>
<accession>A0ABP6P348</accession>
<dbReference type="SMART" id="SM00331">
    <property type="entry name" value="PP2C_SIG"/>
    <property type="match status" value="1"/>
</dbReference>
<dbReference type="CDD" id="cd00143">
    <property type="entry name" value="PP2Cc"/>
    <property type="match status" value="1"/>
</dbReference>
<feature type="domain" description="PPM-type phosphatase" evidence="2">
    <location>
        <begin position="84"/>
        <end position="317"/>
    </location>
</feature>
<dbReference type="Gene3D" id="3.60.40.10">
    <property type="entry name" value="PPM-type phosphatase domain"/>
    <property type="match status" value="1"/>
</dbReference>
<evidence type="ECO:0000313" key="4">
    <source>
        <dbReference type="Proteomes" id="UP001499924"/>
    </source>
</evidence>
<evidence type="ECO:0000256" key="1">
    <source>
        <dbReference type="SAM" id="MobiDB-lite"/>
    </source>
</evidence>